<dbReference type="InterPro" id="IPR036322">
    <property type="entry name" value="WD40_repeat_dom_sf"/>
</dbReference>
<dbReference type="PANTHER" id="PTHR13950:SF9">
    <property type="entry name" value="RABCONNECTIN-3A"/>
    <property type="match status" value="1"/>
</dbReference>
<dbReference type="GeneID" id="20525517"/>
<evidence type="ECO:0000313" key="1">
    <source>
        <dbReference type="EMBL" id="KCV73251.1"/>
    </source>
</evidence>
<dbReference type="InterPro" id="IPR015943">
    <property type="entry name" value="WD40/YVTN_repeat-like_dom_sf"/>
</dbReference>
<dbReference type="AlphaFoldDB" id="A0A058ZH09"/>
<dbReference type="Gene3D" id="2.130.10.10">
    <property type="entry name" value="YVTN repeat-like/Quinoprotein amine dehydrogenase"/>
    <property type="match status" value="1"/>
</dbReference>
<dbReference type="GO" id="GO:0007035">
    <property type="term" value="P:vacuolar acidification"/>
    <property type="evidence" value="ECO:0007669"/>
    <property type="project" value="TreeGrafter"/>
</dbReference>
<sequence>MDRLRGVSGRGGDTVSLPVQILAFSPDGHLLATADARSNLVRIWHSAAGGPLLDSHDGPEPHLRMDCVLLRHPQAIRSLSWRGGCPPGINTLLTDCMDNVWRLWAEAPSPSAPGQYSISLAPRLYLAASEARAGSRSVFALPSPFGAMDASAAPAGGGAVATPETKLVTFGQEAAPATTSSPYGSAFTVVRLFGLSLAIYAAATRVYVVDVSCGRVLTSFGHPRSGSRLSILALSVSTVNGSIAVSFGTEVLIFDPFPPSAHCSSWVRTRAPCSPPPFSR</sequence>
<protein>
    <recommendedName>
        <fullName evidence="3">Anaphase-promoting complex subunit 4 WD40 domain-containing protein</fullName>
    </recommendedName>
</protein>
<reference evidence="1" key="1">
    <citation type="submission" date="2013-04" db="EMBL/GenBank/DDBJ databases">
        <title>The Genome Sequence of Fonticula alba ATCC 38817.</title>
        <authorList>
            <consortium name="The Broad Institute Genomics Platform"/>
            <person name="Russ C."/>
            <person name="Cuomo C."/>
            <person name="Burger G."/>
            <person name="Gray M.W."/>
            <person name="Holland P.W.H."/>
            <person name="King N."/>
            <person name="Lang F.B.F."/>
            <person name="Roger A.J."/>
            <person name="Ruiz-Trillo I."/>
            <person name="Brown M."/>
            <person name="Walker B."/>
            <person name="Young S."/>
            <person name="Zeng Q."/>
            <person name="Gargeya S."/>
            <person name="Fitzgerald M."/>
            <person name="Haas B."/>
            <person name="Abouelleil A."/>
            <person name="Allen A.W."/>
            <person name="Alvarado L."/>
            <person name="Arachchi H.M."/>
            <person name="Berlin A.M."/>
            <person name="Chapman S.B."/>
            <person name="Gainer-Dewar J."/>
            <person name="Goldberg J."/>
            <person name="Griggs A."/>
            <person name="Gujja S."/>
            <person name="Hansen M."/>
            <person name="Howarth C."/>
            <person name="Imamovic A."/>
            <person name="Ireland A."/>
            <person name="Larimer J."/>
            <person name="McCowan C."/>
            <person name="Murphy C."/>
            <person name="Pearson M."/>
            <person name="Poon T.W."/>
            <person name="Priest M."/>
            <person name="Roberts A."/>
            <person name="Saif S."/>
            <person name="Shea T."/>
            <person name="Sisk P."/>
            <person name="Sykes S."/>
            <person name="Wortman J."/>
            <person name="Nusbaum C."/>
            <person name="Birren B."/>
        </authorList>
    </citation>
    <scope>NUCLEOTIDE SEQUENCE [LARGE SCALE GENOMIC DNA]</scope>
    <source>
        <strain evidence="1">ATCC 38817</strain>
    </source>
</reference>
<dbReference type="Proteomes" id="UP000030693">
    <property type="component" value="Unassembled WGS sequence"/>
</dbReference>
<dbReference type="PANTHER" id="PTHR13950">
    <property type="entry name" value="RABCONNECTIN-RELATED"/>
    <property type="match status" value="1"/>
</dbReference>
<organism evidence="1">
    <name type="scientific">Fonticula alba</name>
    <name type="common">Slime mold</name>
    <dbReference type="NCBI Taxonomy" id="691883"/>
    <lineage>
        <taxon>Eukaryota</taxon>
        <taxon>Rotosphaerida</taxon>
        <taxon>Fonticulaceae</taxon>
        <taxon>Fonticula</taxon>
    </lineage>
</organism>
<evidence type="ECO:0000313" key="2">
    <source>
        <dbReference type="Proteomes" id="UP000030693"/>
    </source>
</evidence>
<dbReference type="RefSeq" id="XP_009492952.1">
    <property type="nucleotide sequence ID" value="XM_009494677.1"/>
</dbReference>
<dbReference type="SUPFAM" id="SSF50978">
    <property type="entry name" value="WD40 repeat-like"/>
    <property type="match status" value="1"/>
</dbReference>
<proteinExistence type="predicted"/>
<gene>
    <name evidence="1" type="ORF">H696_00792</name>
</gene>
<name>A0A058ZH09_FONAL</name>
<dbReference type="EMBL" id="KB932201">
    <property type="protein sequence ID" value="KCV73251.1"/>
    <property type="molecule type" value="Genomic_DNA"/>
</dbReference>
<dbReference type="GO" id="GO:0043291">
    <property type="term" value="C:RAVE complex"/>
    <property type="evidence" value="ECO:0007669"/>
    <property type="project" value="TreeGrafter"/>
</dbReference>
<evidence type="ECO:0008006" key="3">
    <source>
        <dbReference type="Google" id="ProtNLM"/>
    </source>
</evidence>
<accession>A0A058ZH09</accession>
<keyword evidence="2" id="KW-1185">Reference proteome</keyword>
<dbReference type="OrthoDB" id="342131at2759"/>
<dbReference type="InterPro" id="IPR052208">
    <property type="entry name" value="DmX-like/RAVE_component"/>
</dbReference>
<dbReference type="STRING" id="691883.A0A058ZH09"/>